<evidence type="ECO:0000256" key="4">
    <source>
        <dbReference type="ARBA" id="ARBA00023136"/>
    </source>
</evidence>
<proteinExistence type="predicted"/>
<sequence>MTLLHRVRRLGAQMGGGVRQHASVLLLAALAAGISYLLAGALFGTQQAVFAPIAAVVATGLSAGQRRGRAVEISAGVVLGIASADLLSRWLGIGAWQLALAVLVAMTTAVAFRPSSLMANQAAVAAVVVMTLAQHLGSDPWVRLGDAVVGAAVALLLTSLVGADPFRAAVAEAEAILSRYSHILERLGQEIAGRSLPGAEEALEDMASLVSARQDIADAVAAARERISLARSRTRAVQRRRLHAVEQLGARMDLLLSSGRAMCRAGANLVRHPRQVAPALPHAVDQLARAVDELRSWIGSRTNASQVRQKALTAAVTASAVYSDPYSPTTSVLVGQIRSTVVDLLRITGLSQDEAVAALEDAAGRADRSGPGGSQ</sequence>
<dbReference type="RefSeq" id="WP_200113808.1">
    <property type="nucleotide sequence ID" value="NZ_JAEHOH010000003.1"/>
</dbReference>
<accession>A0A934Q5K4</accession>
<dbReference type="Pfam" id="PF13515">
    <property type="entry name" value="FUSC_2"/>
    <property type="match status" value="1"/>
</dbReference>
<keyword evidence="3 5" id="KW-1133">Transmembrane helix</keyword>
<keyword evidence="4 5" id="KW-0472">Membrane</keyword>
<evidence type="ECO:0000256" key="3">
    <source>
        <dbReference type="ARBA" id="ARBA00022989"/>
    </source>
</evidence>
<dbReference type="AlphaFoldDB" id="A0A934Q5K4"/>
<dbReference type="InterPro" id="IPR049453">
    <property type="entry name" value="Memb_transporter_dom"/>
</dbReference>
<dbReference type="GO" id="GO:0016020">
    <property type="term" value="C:membrane"/>
    <property type="evidence" value="ECO:0007669"/>
    <property type="project" value="UniProtKB-SubCell"/>
</dbReference>
<reference evidence="7" key="1">
    <citation type="submission" date="2020-12" db="EMBL/GenBank/DDBJ databases">
        <title>Leucobacter sp. CAS1, isolated from Chromium sludge.</title>
        <authorList>
            <person name="Xu Z."/>
        </authorList>
    </citation>
    <scope>NUCLEOTIDE SEQUENCE</scope>
    <source>
        <strain evidence="7">CSA1</strain>
    </source>
</reference>
<feature type="transmembrane region" description="Helical" evidence="5">
    <location>
        <begin position="93"/>
        <end position="112"/>
    </location>
</feature>
<name>A0A934Q5K4_9MICO</name>
<evidence type="ECO:0000313" key="8">
    <source>
        <dbReference type="Proteomes" id="UP000608530"/>
    </source>
</evidence>
<keyword evidence="2 5" id="KW-0812">Transmembrane</keyword>
<keyword evidence="8" id="KW-1185">Reference proteome</keyword>
<comment type="caution">
    <text evidence="7">The sequence shown here is derived from an EMBL/GenBank/DDBJ whole genome shotgun (WGS) entry which is preliminary data.</text>
</comment>
<feature type="transmembrane region" description="Helical" evidence="5">
    <location>
        <begin position="45"/>
        <end position="63"/>
    </location>
</feature>
<evidence type="ECO:0000313" key="7">
    <source>
        <dbReference type="EMBL" id="MBK0418016.1"/>
    </source>
</evidence>
<feature type="transmembrane region" description="Helical" evidence="5">
    <location>
        <begin position="21"/>
        <end position="39"/>
    </location>
</feature>
<feature type="domain" description="Integral membrane bound transporter" evidence="6">
    <location>
        <begin position="37"/>
        <end position="156"/>
    </location>
</feature>
<evidence type="ECO:0000256" key="5">
    <source>
        <dbReference type="SAM" id="Phobius"/>
    </source>
</evidence>
<evidence type="ECO:0000256" key="2">
    <source>
        <dbReference type="ARBA" id="ARBA00022692"/>
    </source>
</evidence>
<dbReference type="Proteomes" id="UP000608530">
    <property type="component" value="Unassembled WGS sequence"/>
</dbReference>
<evidence type="ECO:0000256" key="1">
    <source>
        <dbReference type="ARBA" id="ARBA00004141"/>
    </source>
</evidence>
<gene>
    <name evidence="7" type="ORF">JD276_03070</name>
</gene>
<organism evidence="7 8">
    <name type="scientific">Leucobacter chromiisoli</name>
    <dbReference type="NCBI Taxonomy" id="2796471"/>
    <lineage>
        <taxon>Bacteria</taxon>
        <taxon>Bacillati</taxon>
        <taxon>Actinomycetota</taxon>
        <taxon>Actinomycetes</taxon>
        <taxon>Micrococcales</taxon>
        <taxon>Microbacteriaceae</taxon>
        <taxon>Leucobacter</taxon>
    </lineage>
</organism>
<protein>
    <submittedName>
        <fullName evidence="7">FUSC family protein</fullName>
    </submittedName>
</protein>
<dbReference type="EMBL" id="JAEHOH010000003">
    <property type="protein sequence ID" value="MBK0418016.1"/>
    <property type="molecule type" value="Genomic_DNA"/>
</dbReference>
<comment type="subcellular location">
    <subcellularLocation>
        <location evidence="1">Membrane</location>
        <topology evidence="1">Multi-pass membrane protein</topology>
    </subcellularLocation>
</comment>
<evidence type="ECO:0000259" key="6">
    <source>
        <dbReference type="Pfam" id="PF13515"/>
    </source>
</evidence>